<accession>A0A8J5STP2</accession>
<protein>
    <submittedName>
        <fullName evidence="2">Uncharacterized protein</fullName>
    </submittedName>
</protein>
<reference evidence="2" key="2">
    <citation type="submission" date="2021-02" db="EMBL/GenBank/DDBJ databases">
        <authorList>
            <person name="Kimball J.A."/>
            <person name="Haas M.W."/>
            <person name="Macchietto M."/>
            <person name="Kono T."/>
            <person name="Duquette J."/>
            <person name="Shao M."/>
        </authorList>
    </citation>
    <scope>NUCLEOTIDE SEQUENCE</scope>
    <source>
        <tissue evidence="2">Fresh leaf tissue</tissue>
    </source>
</reference>
<organism evidence="2 3">
    <name type="scientific">Zizania palustris</name>
    <name type="common">Northern wild rice</name>
    <dbReference type="NCBI Taxonomy" id="103762"/>
    <lineage>
        <taxon>Eukaryota</taxon>
        <taxon>Viridiplantae</taxon>
        <taxon>Streptophyta</taxon>
        <taxon>Embryophyta</taxon>
        <taxon>Tracheophyta</taxon>
        <taxon>Spermatophyta</taxon>
        <taxon>Magnoliopsida</taxon>
        <taxon>Liliopsida</taxon>
        <taxon>Poales</taxon>
        <taxon>Poaceae</taxon>
        <taxon>BOP clade</taxon>
        <taxon>Oryzoideae</taxon>
        <taxon>Oryzeae</taxon>
        <taxon>Zizaniinae</taxon>
        <taxon>Zizania</taxon>
    </lineage>
</organism>
<name>A0A8J5STP2_ZIZPA</name>
<dbReference type="EMBL" id="JAAALK010000282">
    <property type="protein sequence ID" value="KAG8081326.1"/>
    <property type="molecule type" value="Genomic_DNA"/>
</dbReference>
<evidence type="ECO:0000313" key="3">
    <source>
        <dbReference type="Proteomes" id="UP000729402"/>
    </source>
</evidence>
<sequence length="82" mass="8442">MVAAQNLVDNSDRPLSPIGLGHAGAAAPLPLSERIPVRLRARVPTVTIGFSSSSLASGTHATRHLKSSSSSSQDRFAHAVVG</sequence>
<dbReference type="AlphaFoldDB" id="A0A8J5STP2"/>
<dbReference type="Proteomes" id="UP000729402">
    <property type="component" value="Unassembled WGS sequence"/>
</dbReference>
<keyword evidence="3" id="KW-1185">Reference proteome</keyword>
<comment type="caution">
    <text evidence="2">The sequence shown here is derived from an EMBL/GenBank/DDBJ whole genome shotgun (WGS) entry which is preliminary data.</text>
</comment>
<evidence type="ECO:0000256" key="1">
    <source>
        <dbReference type="SAM" id="MobiDB-lite"/>
    </source>
</evidence>
<feature type="region of interest" description="Disordered" evidence="1">
    <location>
        <begin position="53"/>
        <end position="82"/>
    </location>
</feature>
<reference evidence="2" key="1">
    <citation type="journal article" date="2021" name="bioRxiv">
        <title>Whole Genome Assembly and Annotation of Northern Wild Rice, Zizania palustris L., Supports a Whole Genome Duplication in the Zizania Genus.</title>
        <authorList>
            <person name="Haas M."/>
            <person name="Kono T."/>
            <person name="Macchietto M."/>
            <person name="Millas R."/>
            <person name="McGilp L."/>
            <person name="Shao M."/>
            <person name="Duquette J."/>
            <person name="Hirsch C.N."/>
            <person name="Kimball J."/>
        </authorList>
    </citation>
    <scope>NUCLEOTIDE SEQUENCE</scope>
    <source>
        <tissue evidence="2">Fresh leaf tissue</tissue>
    </source>
</reference>
<feature type="region of interest" description="Disordered" evidence="1">
    <location>
        <begin position="1"/>
        <end position="23"/>
    </location>
</feature>
<gene>
    <name evidence="2" type="ORF">GUJ93_ZPchr0007g6379</name>
</gene>
<proteinExistence type="predicted"/>
<evidence type="ECO:0000313" key="2">
    <source>
        <dbReference type="EMBL" id="KAG8081326.1"/>
    </source>
</evidence>